<dbReference type="InParanoid" id="A2DCS6"/>
<evidence type="ECO:0000259" key="2">
    <source>
        <dbReference type="Pfam" id="PF10416"/>
    </source>
</evidence>
<proteinExistence type="predicted"/>
<dbReference type="AlphaFoldDB" id="A2DCS6"/>
<organism evidence="3 4">
    <name type="scientific">Trichomonas vaginalis (strain ATCC PRA-98 / G3)</name>
    <dbReference type="NCBI Taxonomy" id="412133"/>
    <lineage>
        <taxon>Eukaryota</taxon>
        <taxon>Metamonada</taxon>
        <taxon>Parabasalia</taxon>
        <taxon>Trichomonadida</taxon>
        <taxon>Trichomonadidae</taxon>
        <taxon>Trichomonas</taxon>
    </lineage>
</organism>
<sequence>MENEPSEKTPMFMSILSPEDKTAYEELQNVLAAPDHRYNRNKRIVTFQDMLAQIKAFCIKGDVNDWKRYLVCGICWIGSDIAINTRQLRILLGKSKSTINGAFSKMGYETLPFKNNDSALQEKIPFLKGNFSESRQWTVRRNIQLSSQETEKADAVQSPEPKTPAPVAEEISFPDQEYSPIVDDMTTEFNYDLIEPIVPFNANDYYLD</sequence>
<dbReference type="Proteomes" id="UP000001542">
    <property type="component" value="Unassembled WGS sequence"/>
</dbReference>
<dbReference type="Pfam" id="PF10416">
    <property type="entry name" value="IBD"/>
    <property type="match status" value="1"/>
</dbReference>
<keyword evidence="4" id="KW-1185">Reference proteome</keyword>
<feature type="region of interest" description="Disordered" evidence="1">
    <location>
        <begin position="146"/>
        <end position="167"/>
    </location>
</feature>
<dbReference type="RefSeq" id="XP_001582686.1">
    <property type="nucleotide sequence ID" value="XM_001582636.1"/>
</dbReference>
<dbReference type="KEGG" id="tva:5467242"/>
<dbReference type="InterPro" id="IPR018845">
    <property type="entry name" value="Initiator-bd"/>
</dbReference>
<protein>
    <recommendedName>
        <fullName evidence="2">Initiator binding domain-containing protein</fullName>
    </recommendedName>
</protein>
<dbReference type="EMBL" id="DS113188">
    <property type="protein sequence ID" value="EAY21700.1"/>
    <property type="molecule type" value="Genomic_DNA"/>
</dbReference>
<evidence type="ECO:0000256" key="1">
    <source>
        <dbReference type="SAM" id="MobiDB-lite"/>
    </source>
</evidence>
<feature type="domain" description="Initiator binding" evidence="2">
    <location>
        <begin position="19"/>
        <end position="142"/>
    </location>
</feature>
<dbReference type="VEuPathDB" id="TrichDB:TVAG_237260"/>
<reference evidence="3" key="1">
    <citation type="submission" date="2006-10" db="EMBL/GenBank/DDBJ databases">
        <authorList>
            <person name="Amadeo P."/>
            <person name="Zhao Q."/>
            <person name="Wortman J."/>
            <person name="Fraser-Liggett C."/>
            <person name="Carlton J."/>
        </authorList>
    </citation>
    <scope>NUCLEOTIDE SEQUENCE</scope>
    <source>
        <strain evidence="3">G3</strain>
    </source>
</reference>
<accession>A2DCS6</accession>
<dbReference type="SMR" id="A2DCS6"/>
<dbReference type="OrthoDB" id="10464015at2759"/>
<reference evidence="3" key="2">
    <citation type="journal article" date="2007" name="Science">
        <title>Draft genome sequence of the sexually transmitted pathogen Trichomonas vaginalis.</title>
        <authorList>
            <person name="Carlton J.M."/>
            <person name="Hirt R.P."/>
            <person name="Silva J.C."/>
            <person name="Delcher A.L."/>
            <person name="Schatz M."/>
            <person name="Zhao Q."/>
            <person name="Wortman J.R."/>
            <person name="Bidwell S.L."/>
            <person name="Alsmark U.C.M."/>
            <person name="Besteiro S."/>
            <person name="Sicheritz-Ponten T."/>
            <person name="Noel C.J."/>
            <person name="Dacks J.B."/>
            <person name="Foster P.G."/>
            <person name="Simillion C."/>
            <person name="Van de Peer Y."/>
            <person name="Miranda-Saavedra D."/>
            <person name="Barton G.J."/>
            <person name="Westrop G.D."/>
            <person name="Mueller S."/>
            <person name="Dessi D."/>
            <person name="Fiori P.L."/>
            <person name="Ren Q."/>
            <person name="Paulsen I."/>
            <person name="Zhang H."/>
            <person name="Bastida-Corcuera F.D."/>
            <person name="Simoes-Barbosa A."/>
            <person name="Brown M.T."/>
            <person name="Hayes R.D."/>
            <person name="Mukherjee M."/>
            <person name="Okumura C.Y."/>
            <person name="Schneider R."/>
            <person name="Smith A.J."/>
            <person name="Vanacova S."/>
            <person name="Villalvazo M."/>
            <person name="Haas B.J."/>
            <person name="Pertea M."/>
            <person name="Feldblyum T.V."/>
            <person name="Utterback T.R."/>
            <person name="Shu C.L."/>
            <person name="Osoegawa K."/>
            <person name="de Jong P.J."/>
            <person name="Hrdy I."/>
            <person name="Horvathova L."/>
            <person name="Zubacova Z."/>
            <person name="Dolezal P."/>
            <person name="Malik S.B."/>
            <person name="Logsdon J.M. Jr."/>
            <person name="Henze K."/>
            <person name="Gupta A."/>
            <person name="Wang C.C."/>
            <person name="Dunne R.L."/>
            <person name="Upcroft J.A."/>
            <person name="Upcroft P."/>
            <person name="White O."/>
            <person name="Salzberg S.L."/>
            <person name="Tang P."/>
            <person name="Chiu C.-H."/>
            <person name="Lee Y.-S."/>
            <person name="Embley T.M."/>
            <person name="Coombs G.H."/>
            <person name="Mottram J.C."/>
            <person name="Tachezy J."/>
            <person name="Fraser-Liggett C.M."/>
            <person name="Johnson P.J."/>
        </authorList>
    </citation>
    <scope>NUCLEOTIDE SEQUENCE [LARGE SCALE GENOMIC DNA]</scope>
    <source>
        <strain evidence="3">G3</strain>
    </source>
</reference>
<name>A2DCS6_TRIV3</name>
<evidence type="ECO:0000313" key="4">
    <source>
        <dbReference type="Proteomes" id="UP000001542"/>
    </source>
</evidence>
<gene>
    <name evidence="3" type="ORF">TVAG_237260</name>
</gene>
<evidence type="ECO:0000313" key="3">
    <source>
        <dbReference type="EMBL" id="EAY21700.1"/>
    </source>
</evidence>
<dbReference type="VEuPathDB" id="TrichDB:TVAGG3_0607020"/>